<feature type="region of interest" description="Disordered" evidence="1">
    <location>
        <begin position="14"/>
        <end position="37"/>
    </location>
</feature>
<dbReference type="RefSeq" id="WP_208006991.1">
    <property type="nucleotide sequence ID" value="NZ_CP071796.1"/>
</dbReference>
<dbReference type="AlphaFoldDB" id="A0A975CG69"/>
<name>A0A975CG69_9BURK</name>
<dbReference type="Proteomes" id="UP000663903">
    <property type="component" value="Chromosome"/>
</dbReference>
<organism evidence="2 3">
    <name type="scientific">Ottowia testudinis</name>
    <dbReference type="NCBI Taxonomy" id="2816950"/>
    <lineage>
        <taxon>Bacteria</taxon>
        <taxon>Pseudomonadati</taxon>
        <taxon>Pseudomonadota</taxon>
        <taxon>Betaproteobacteria</taxon>
        <taxon>Burkholderiales</taxon>
        <taxon>Comamonadaceae</taxon>
        <taxon>Ottowia</taxon>
    </lineage>
</organism>
<dbReference type="EMBL" id="CP071796">
    <property type="protein sequence ID" value="QTD43574.1"/>
    <property type="molecule type" value="Genomic_DNA"/>
</dbReference>
<gene>
    <name evidence="2" type="ORF">J1M35_10270</name>
</gene>
<dbReference type="KEGG" id="otd:J1M35_10270"/>
<feature type="compositionally biased region" description="Basic and acidic residues" evidence="1">
    <location>
        <begin position="17"/>
        <end position="32"/>
    </location>
</feature>
<keyword evidence="3" id="KW-1185">Reference proteome</keyword>
<sequence length="98" mass="11218">MSYLKKMPLEATLSRKSATEQRLTDGLRRQPQEKSLTGICLRHSMTNRRIYTKQEEVGGSRHAEATRVTDLVRLSVLRPTRTPQLLHPAMSLLFNQSV</sequence>
<proteinExistence type="predicted"/>
<evidence type="ECO:0000313" key="2">
    <source>
        <dbReference type="EMBL" id="QTD43574.1"/>
    </source>
</evidence>
<evidence type="ECO:0000256" key="1">
    <source>
        <dbReference type="SAM" id="MobiDB-lite"/>
    </source>
</evidence>
<protein>
    <submittedName>
        <fullName evidence="2">Uncharacterized protein</fullName>
    </submittedName>
</protein>
<reference evidence="2" key="1">
    <citation type="submission" date="2021-03" db="EMBL/GenBank/DDBJ databases">
        <title>Ottowia sp. 27C isolated from the cloaca of a Giant Asian pond turtle (Heosemys grandis).</title>
        <authorList>
            <person name="Spergser J."/>
            <person name="Busse H.-J."/>
        </authorList>
    </citation>
    <scope>NUCLEOTIDE SEQUENCE</scope>
    <source>
        <strain evidence="2">27C</strain>
    </source>
</reference>
<evidence type="ECO:0000313" key="3">
    <source>
        <dbReference type="Proteomes" id="UP000663903"/>
    </source>
</evidence>
<accession>A0A975CG69</accession>